<feature type="compositionally biased region" description="Gly residues" evidence="4">
    <location>
        <begin position="518"/>
        <end position="527"/>
    </location>
</feature>
<dbReference type="EnsemblMetazoa" id="XM_001952454.5">
    <property type="protein sequence ID" value="XP_001952489.2"/>
    <property type="gene ID" value="LOC100166234"/>
</dbReference>
<evidence type="ECO:0000256" key="4">
    <source>
        <dbReference type="SAM" id="MobiDB-lite"/>
    </source>
</evidence>
<keyword evidence="2 5" id="KW-0472">Membrane</keyword>
<proteinExistence type="predicted"/>
<evidence type="ECO:0000256" key="3">
    <source>
        <dbReference type="ARBA" id="ARBA00023157"/>
    </source>
</evidence>
<reference evidence="8" key="2">
    <citation type="submission" date="2022-06" db="UniProtKB">
        <authorList>
            <consortium name="EnsemblMetazoa"/>
        </authorList>
    </citation>
    <scope>IDENTIFICATION</scope>
</reference>
<feature type="transmembrane region" description="Helical" evidence="5">
    <location>
        <begin position="737"/>
        <end position="761"/>
    </location>
</feature>
<dbReference type="SMART" id="SM00408">
    <property type="entry name" value="IGc2"/>
    <property type="match status" value="5"/>
</dbReference>
<reference evidence="9" key="1">
    <citation type="submission" date="2010-06" db="EMBL/GenBank/DDBJ databases">
        <authorList>
            <person name="Jiang H."/>
            <person name="Abraham K."/>
            <person name="Ali S."/>
            <person name="Alsbrooks S.L."/>
            <person name="Anim B.N."/>
            <person name="Anosike U.S."/>
            <person name="Attaway T."/>
            <person name="Bandaranaike D.P."/>
            <person name="Battles P.K."/>
            <person name="Bell S.N."/>
            <person name="Bell A.V."/>
            <person name="Beltran B."/>
            <person name="Bickham C."/>
            <person name="Bustamante Y."/>
            <person name="Caleb T."/>
            <person name="Canada A."/>
            <person name="Cardenas V."/>
            <person name="Carter K."/>
            <person name="Chacko J."/>
            <person name="Chandrabose M.N."/>
            <person name="Chavez D."/>
            <person name="Chavez A."/>
            <person name="Chen L."/>
            <person name="Chu H.-S."/>
            <person name="Claassen K.J."/>
            <person name="Cockrell R."/>
            <person name="Collins M."/>
            <person name="Cooper J.A."/>
            <person name="Cree A."/>
            <person name="Curry S.M."/>
            <person name="Da Y."/>
            <person name="Dao M.D."/>
            <person name="Das B."/>
            <person name="Davila M.-L."/>
            <person name="Davy-Carroll L."/>
            <person name="Denson S."/>
            <person name="Dinh H."/>
            <person name="Ebong V.E."/>
            <person name="Edwards J.R."/>
            <person name="Egan A."/>
            <person name="El-Daye J."/>
            <person name="Escobedo L."/>
            <person name="Fernandez S."/>
            <person name="Fernando P.R."/>
            <person name="Flagg N."/>
            <person name="Forbes L.D."/>
            <person name="Fowler R.G."/>
            <person name="Fu Q."/>
            <person name="Gabisi R.A."/>
            <person name="Ganer J."/>
            <person name="Garbino Pronczuk A."/>
            <person name="Garcia R.M."/>
            <person name="Garner T."/>
            <person name="Garrett T.E."/>
            <person name="Gonzalez D.A."/>
            <person name="Hamid H."/>
            <person name="Hawkins E.S."/>
            <person name="Hirani K."/>
            <person name="Hogues M.E."/>
            <person name="Hollins B."/>
            <person name="Hsiao C.-H."/>
            <person name="Jabil R."/>
            <person name="James M.L."/>
            <person name="Jhangiani S.N."/>
            <person name="Johnson B."/>
            <person name="Johnson Q."/>
            <person name="Joshi V."/>
            <person name="Kalu J.B."/>
            <person name="Kam C."/>
            <person name="Kashfia A."/>
            <person name="Keebler J."/>
            <person name="Kisamo H."/>
            <person name="Kovar C.L."/>
            <person name="Lago L.A."/>
            <person name="Lai C.-Y."/>
            <person name="Laidlaw J."/>
            <person name="Lara F."/>
            <person name="Le T.-K."/>
            <person name="Lee S.L."/>
            <person name="Legall F.H."/>
            <person name="Lemon S.J."/>
            <person name="Lewis L.R."/>
            <person name="Li B."/>
            <person name="Liu Y."/>
            <person name="Liu Y.-S."/>
            <person name="Lopez J."/>
            <person name="Lozado R.J."/>
            <person name="Lu J."/>
            <person name="Madu R.C."/>
            <person name="Maheshwari M."/>
            <person name="Maheshwari R."/>
            <person name="Malloy K."/>
            <person name="Martinez E."/>
            <person name="Mathew T."/>
            <person name="Mercado I.C."/>
            <person name="Mercado C."/>
            <person name="Meyer B."/>
            <person name="Montgomery K."/>
            <person name="Morgan M.B."/>
            <person name="Munidasa M."/>
            <person name="Nazareth L.V."/>
            <person name="Nelson J."/>
            <person name="Ng B.M."/>
            <person name="Nguyen N.B."/>
            <person name="Nguyen P.Q."/>
            <person name="Nguyen T."/>
            <person name="Obregon M."/>
            <person name="Okwuonu G.O."/>
            <person name="Onwere C.G."/>
            <person name="Orozco G."/>
            <person name="Parra A."/>
            <person name="Patel S."/>
            <person name="Patil S."/>
            <person name="Perez A."/>
            <person name="Perez Y."/>
            <person name="Pham C."/>
            <person name="Primus E.L."/>
            <person name="Pu L.-L."/>
            <person name="Puazo M."/>
            <person name="Qin X."/>
            <person name="Quiroz J.B."/>
            <person name="Reese J."/>
            <person name="Richards S."/>
            <person name="Rives C.M."/>
            <person name="Robberts R."/>
            <person name="Ruiz S.J."/>
            <person name="Ruiz M.J."/>
            <person name="Santibanez J."/>
            <person name="Schneider B.W."/>
            <person name="Sisson I."/>
            <person name="Smith M."/>
            <person name="Sodergren E."/>
            <person name="Song X.-Z."/>
            <person name="Song B.B."/>
            <person name="Summersgill H."/>
            <person name="Thelus R."/>
            <person name="Thornton R.D."/>
            <person name="Trejos Z.Y."/>
            <person name="Usmani K."/>
            <person name="Vattathil S."/>
            <person name="Villasana D."/>
            <person name="Walker D.L."/>
            <person name="Wang S."/>
            <person name="Wang K."/>
            <person name="White C.S."/>
            <person name="Williams A.C."/>
            <person name="Williamson J."/>
            <person name="Wilson K."/>
            <person name="Woghiren I.O."/>
            <person name="Woodworth J.R."/>
            <person name="Worley K.C."/>
            <person name="Wright R.A."/>
            <person name="Wu W."/>
            <person name="Young L."/>
            <person name="Zhang L."/>
            <person name="Zhang J."/>
            <person name="Zhu Y."/>
            <person name="Muzny D.M."/>
            <person name="Weinstock G."/>
            <person name="Gibbs R.A."/>
        </authorList>
    </citation>
    <scope>NUCLEOTIDE SEQUENCE [LARGE SCALE GENOMIC DNA]</scope>
    <source>
        <strain evidence="9">LSR1</strain>
    </source>
</reference>
<feature type="chain" id="PRO_5035736753" description="Ig-like domain-containing protein" evidence="6">
    <location>
        <begin position="25"/>
        <end position="942"/>
    </location>
</feature>
<dbReference type="Pfam" id="PF08205">
    <property type="entry name" value="C2-set_2"/>
    <property type="match status" value="1"/>
</dbReference>
<feature type="signal peptide" evidence="6">
    <location>
        <begin position="1"/>
        <end position="24"/>
    </location>
</feature>
<dbReference type="KEGG" id="api:100166234"/>
<dbReference type="PANTHER" id="PTHR23278">
    <property type="entry name" value="SIDESTEP PROTEIN"/>
    <property type="match status" value="1"/>
</dbReference>
<keyword evidence="5" id="KW-0812">Transmembrane</keyword>
<evidence type="ECO:0000313" key="9">
    <source>
        <dbReference type="Proteomes" id="UP000007819"/>
    </source>
</evidence>
<dbReference type="InterPro" id="IPR013162">
    <property type="entry name" value="CD80_C2-set"/>
</dbReference>
<feature type="compositionally biased region" description="Acidic residues" evidence="4">
    <location>
        <begin position="850"/>
        <end position="863"/>
    </location>
</feature>
<keyword evidence="9" id="KW-1185">Reference proteome</keyword>
<dbReference type="InterPro" id="IPR003599">
    <property type="entry name" value="Ig_sub"/>
</dbReference>
<dbReference type="GO" id="GO:0016020">
    <property type="term" value="C:membrane"/>
    <property type="evidence" value="ECO:0007669"/>
    <property type="project" value="UniProtKB-SubCell"/>
</dbReference>
<dbReference type="InterPro" id="IPR003598">
    <property type="entry name" value="Ig_sub2"/>
</dbReference>
<feature type="domain" description="Ig-like" evidence="7">
    <location>
        <begin position="147"/>
        <end position="248"/>
    </location>
</feature>
<organism evidence="8 9">
    <name type="scientific">Acyrthosiphon pisum</name>
    <name type="common">Pea aphid</name>
    <dbReference type="NCBI Taxonomy" id="7029"/>
    <lineage>
        <taxon>Eukaryota</taxon>
        <taxon>Metazoa</taxon>
        <taxon>Ecdysozoa</taxon>
        <taxon>Arthropoda</taxon>
        <taxon>Hexapoda</taxon>
        <taxon>Insecta</taxon>
        <taxon>Pterygota</taxon>
        <taxon>Neoptera</taxon>
        <taxon>Paraneoptera</taxon>
        <taxon>Hemiptera</taxon>
        <taxon>Sternorrhyncha</taxon>
        <taxon>Aphidomorpha</taxon>
        <taxon>Aphidoidea</taxon>
        <taxon>Aphididae</taxon>
        <taxon>Macrosiphini</taxon>
        <taxon>Acyrthosiphon</taxon>
    </lineage>
</organism>
<dbReference type="AlphaFoldDB" id="A0A8R2A8L3"/>
<evidence type="ECO:0000256" key="6">
    <source>
        <dbReference type="SAM" id="SignalP"/>
    </source>
</evidence>
<feature type="region of interest" description="Disordered" evidence="4">
    <location>
        <begin position="806"/>
        <end position="902"/>
    </location>
</feature>
<dbReference type="InterPro" id="IPR013783">
    <property type="entry name" value="Ig-like_fold"/>
</dbReference>
<dbReference type="PANTHER" id="PTHR23278:SF19">
    <property type="entry name" value="OBSCURIN"/>
    <property type="match status" value="1"/>
</dbReference>
<feature type="domain" description="Ig-like" evidence="7">
    <location>
        <begin position="360"/>
        <end position="452"/>
    </location>
</feature>
<dbReference type="Pfam" id="PF13927">
    <property type="entry name" value="Ig_3"/>
    <property type="match status" value="2"/>
</dbReference>
<feature type="domain" description="Ig-like" evidence="7">
    <location>
        <begin position="4"/>
        <end position="139"/>
    </location>
</feature>
<dbReference type="PROSITE" id="PS50835">
    <property type="entry name" value="IG_LIKE"/>
    <property type="match status" value="4"/>
</dbReference>
<feature type="domain" description="Ig-like" evidence="7">
    <location>
        <begin position="255"/>
        <end position="341"/>
    </location>
</feature>
<dbReference type="OrthoDB" id="5843397at2759"/>
<evidence type="ECO:0000256" key="2">
    <source>
        <dbReference type="ARBA" id="ARBA00023136"/>
    </source>
</evidence>
<dbReference type="SUPFAM" id="SSF48726">
    <property type="entry name" value="Immunoglobulin"/>
    <property type="match status" value="5"/>
</dbReference>
<protein>
    <recommendedName>
        <fullName evidence="7">Ig-like domain-containing protein</fullName>
    </recommendedName>
</protein>
<name>A0A8R2A8L3_ACYPI</name>
<keyword evidence="6" id="KW-0732">Signal</keyword>
<keyword evidence="5" id="KW-1133">Transmembrane helix</keyword>
<evidence type="ECO:0000256" key="1">
    <source>
        <dbReference type="ARBA" id="ARBA00004167"/>
    </source>
</evidence>
<comment type="subcellular location">
    <subcellularLocation>
        <location evidence="1">Membrane</location>
        <topology evidence="1">Single-pass membrane protein</topology>
    </subcellularLocation>
</comment>
<keyword evidence="3" id="KW-1015">Disulfide bond</keyword>
<evidence type="ECO:0000259" key="7">
    <source>
        <dbReference type="PROSITE" id="PS50835"/>
    </source>
</evidence>
<dbReference type="InterPro" id="IPR007110">
    <property type="entry name" value="Ig-like_dom"/>
</dbReference>
<feature type="region of interest" description="Disordered" evidence="4">
    <location>
        <begin position="505"/>
        <end position="534"/>
    </location>
</feature>
<dbReference type="InterPro" id="IPR036179">
    <property type="entry name" value="Ig-like_dom_sf"/>
</dbReference>
<dbReference type="Proteomes" id="UP000007819">
    <property type="component" value="Chromosome X"/>
</dbReference>
<dbReference type="GeneID" id="100166234"/>
<evidence type="ECO:0000256" key="5">
    <source>
        <dbReference type="SAM" id="Phobius"/>
    </source>
</evidence>
<dbReference type="Gene3D" id="2.60.40.10">
    <property type="entry name" value="Immunoglobulins"/>
    <property type="match status" value="5"/>
</dbReference>
<dbReference type="RefSeq" id="XP_001952489.2">
    <property type="nucleotide sequence ID" value="XM_001952454.4"/>
</dbReference>
<dbReference type="SMART" id="SM00409">
    <property type="entry name" value="IG"/>
    <property type="match status" value="5"/>
</dbReference>
<evidence type="ECO:0000313" key="8">
    <source>
        <dbReference type="EnsemblMetazoa" id="XP_001952489.2"/>
    </source>
</evidence>
<sequence length="942" mass="101106">MVRPVVLALALLFWLNARPGGVSGQGAVRQIFAVVHGTALLPCDIAPPIPHDPLDTVILVVWYRYEKTAIYSVDIRDKFTDPNKSHWKDESLEGRSHFRMLSEPAMLTIDNVSEMDAGIYRCRVDFRKSPTRNSRLNLTVIVPPQKPVILSEYNEEIEHTGPFYEGDRVKLTCMVSGGRPEPKVRWWRGETLMDTGNEGISGQFTASSSSVKQNEMTIEALGRYDQGAVYTCQASNSNLSAPVSASVTIEMYLKPLEVQVLSSRQPLSCGRTYEVQCQAVGSKPPANVTWWKDNERLTNATQTVSPDGNVTSSTLTFQPTKSDNGKSLVCRAENQNVQQLEEMAGGKVEDSWTIDVHYVPILKLALGINMNPADIEEGDDVYFECKIDANPPAYKVIWKHNGQVVQGNVKSGVIMNQKDLALQNVKRQQAGNYSCLASNVEGDGESNVVRLTVMYKPVCRHNQKLTYGVARNENTEIVCEVDAYPAPDVFKWTFNRTGSVASEIGSNEVVQHTRPGGSESGSGGGGSSSSKRGKLSSVLTYSPSVMGMGGGGGGSGNGGNVGDNDYGTVTCRASNTAGQQIEPCVFHVIAAVRPDPPFNCTSGDRTLFSVHVWCTQGFDGGVAQRFALEAYDSAGRAGAADGGPYGPDDGYGGPAVAADGPAPPMLANLTADRPDFTLRQLSPSVGLRLAVYAYNSRGTSDRTWLTAYTLNSADKQTTSGSSAVGAGGNDRFRLTPVVAGLLAITIVSAVAAAAVMCALRVRSRRHRNQRRQDLCGAGTGSVMGGGIGGGAAVIAVCKQKADDDDEEYAAAASDPDKNPDLIPPTKIKSGSRGNIGYRVVQQQPMMGLNDNDDENLDAAESSDDERSGYPTLPVDGIGSRPSVSSLRHPATSVGPGYSNNGYRPEQHMSTTIAVSSRLPPYHHREIVTVRTPLMSSQQESCV</sequence>
<accession>A0A8R2A8L3</accession>